<name>A0A173SC16_EUBRA</name>
<sequence length="422" mass="47168">MKKRNLLLMVMVAMALVFVAGCSSAPKEDEIKDDLISCGDDQLLRDGETLDSIEITDRTTDKKNKTDSILCVVTTHKDDISYEKGVQVTYYKYDKDWEIGNISVSDANSWLMKPLKGVDDETITDELVNQRIRVDGQDWDIEASDISKITVDERNSDLENNKDEVSVTITLDSGVEKATGTLTADFEFDKSWELVSCKANDDFEVVVNETKALNMTEDDLTGLLANETFTLRDSHTTDQEVTVTRDQISDFKINSQNVINKGKNQKYECSCTFTKVNTVCDVQFTVENTYENETGWNSVVSSKKIQVKSVDWAGKWIGRYLAVPYAGDAVLELNVNGNQVTGTYTYTPDVLNQFSEAGSYNVSGTIEENSLTLRLAAGDWINKPSKIKEWSSTKQDVIVSINLNENQMEGSGHDCNSIALNR</sequence>
<feature type="chain" id="PRO_5008011444" evidence="1">
    <location>
        <begin position="26"/>
        <end position="422"/>
    </location>
</feature>
<organism evidence="2 3">
    <name type="scientific">Eubacterium ramulus</name>
    <dbReference type="NCBI Taxonomy" id="39490"/>
    <lineage>
        <taxon>Bacteria</taxon>
        <taxon>Bacillati</taxon>
        <taxon>Bacillota</taxon>
        <taxon>Clostridia</taxon>
        <taxon>Eubacteriales</taxon>
        <taxon>Eubacteriaceae</taxon>
        <taxon>Eubacterium</taxon>
    </lineage>
</organism>
<protein>
    <submittedName>
        <fullName evidence="2">Uncharacterized protein</fullName>
    </submittedName>
</protein>
<dbReference type="EMBL" id="CYYA01000004">
    <property type="protein sequence ID" value="CUM87516.1"/>
    <property type="molecule type" value="Genomic_DNA"/>
</dbReference>
<dbReference type="Proteomes" id="UP000095492">
    <property type="component" value="Unassembled WGS sequence"/>
</dbReference>
<evidence type="ECO:0000256" key="1">
    <source>
        <dbReference type="SAM" id="SignalP"/>
    </source>
</evidence>
<evidence type="ECO:0000313" key="2">
    <source>
        <dbReference type="EMBL" id="CUM87516.1"/>
    </source>
</evidence>
<feature type="signal peptide" evidence="1">
    <location>
        <begin position="1"/>
        <end position="25"/>
    </location>
</feature>
<dbReference type="STRING" id="39490.ERS852448_00882"/>
<dbReference type="AlphaFoldDB" id="A0A173SC16"/>
<dbReference type="PROSITE" id="PS51257">
    <property type="entry name" value="PROKAR_LIPOPROTEIN"/>
    <property type="match status" value="1"/>
</dbReference>
<dbReference type="GeneID" id="97391275"/>
<evidence type="ECO:0000313" key="3">
    <source>
        <dbReference type="Proteomes" id="UP000095492"/>
    </source>
</evidence>
<accession>A0A173SC16</accession>
<gene>
    <name evidence="2" type="ORF">ERS852448_00882</name>
</gene>
<dbReference type="RefSeq" id="WP_055289601.1">
    <property type="nucleotide sequence ID" value="NZ_CP173382.1"/>
</dbReference>
<keyword evidence="1" id="KW-0732">Signal</keyword>
<proteinExistence type="predicted"/>
<reference evidence="2 3" key="1">
    <citation type="submission" date="2015-09" db="EMBL/GenBank/DDBJ databases">
        <authorList>
            <consortium name="Pathogen Informatics"/>
        </authorList>
    </citation>
    <scope>NUCLEOTIDE SEQUENCE [LARGE SCALE GENOMIC DNA]</scope>
    <source>
        <strain evidence="2 3">2789STDY5608891</strain>
    </source>
</reference>